<name>A0A543PXB5_9MICO</name>
<dbReference type="Proteomes" id="UP000320085">
    <property type="component" value="Unassembled WGS sequence"/>
</dbReference>
<sequence>MPSPSAPTLRVVVRGSGSIGQRHARVFRQVGADVSLWPVRDRGLNADATDDATGARLLDNTTGPAALRDAFVVVATDTSRHVADALEALDAGAEMVLVEKPVAPTAAAARDLETHPRRSAVWVAAPLRAHEGFRHLRRLVGRLDRGGAAHVWSQSWLPDWRPDRDYRESYSARADEGGVLRDLVHEIDYATVLFGSPALLGASLATGGPLEIESEQAATLLWAGGLFDVTARLDYTTRPTTRGVVITSPDGTLEWDVARATVRHTTAAGDITEQVFEHDLDRDIVMGTQARAALELRPTSPLDERVARGAPATLSDGIDAVRLCDEARGVGTRDTATISTPEDAP</sequence>
<reference evidence="2 3" key="1">
    <citation type="submission" date="2019-06" db="EMBL/GenBank/DDBJ databases">
        <title>Sequencing the genomes of 1000 actinobacteria strains.</title>
        <authorList>
            <person name="Klenk H.-P."/>
        </authorList>
    </citation>
    <scope>NUCLEOTIDE SEQUENCE [LARGE SCALE GENOMIC DNA]</scope>
    <source>
        <strain evidence="2 3">DSM 21776</strain>
    </source>
</reference>
<dbReference type="Gene3D" id="3.40.50.720">
    <property type="entry name" value="NAD(P)-binding Rossmann-like Domain"/>
    <property type="match status" value="1"/>
</dbReference>
<dbReference type="InterPro" id="IPR000683">
    <property type="entry name" value="Gfo/Idh/MocA-like_OxRdtase_N"/>
</dbReference>
<evidence type="ECO:0000259" key="1">
    <source>
        <dbReference type="Pfam" id="PF01408"/>
    </source>
</evidence>
<feature type="domain" description="Gfo/Idh/MocA-like oxidoreductase N-terminal" evidence="1">
    <location>
        <begin position="9"/>
        <end position="118"/>
    </location>
</feature>
<comment type="caution">
    <text evidence="2">The sequence shown here is derived from an EMBL/GenBank/DDBJ whole genome shotgun (WGS) entry which is preliminary data.</text>
</comment>
<evidence type="ECO:0000313" key="2">
    <source>
        <dbReference type="EMBL" id="TQN48681.1"/>
    </source>
</evidence>
<organism evidence="2 3">
    <name type="scientific">Humibacillus xanthopallidus</name>
    <dbReference type="NCBI Taxonomy" id="412689"/>
    <lineage>
        <taxon>Bacteria</taxon>
        <taxon>Bacillati</taxon>
        <taxon>Actinomycetota</taxon>
        <taxon>Actinomycetes</taxon>
        <taxon>Micrococcales</taxon>
        <taxon>Intrasporangiaceae</taxon>
        <taxon>Humibacillus</taxon>
    </lineage>
</organism>
<dbReference type="GO" id="GO:0000166">
    <property type="term" value="F:nucleotide binding"/>
    <property type="evidence" value="ECO:0007669"/>
    <property type="project" value="InterPro"/>
</dbReference>
<dbReference type="SUPFAM" id="SSF55347">
    <property type="entry name" value="Glyceraldehyde-3-phosphate dehydrogenase-like, C-terminal domain"/>
    <property type="match status" value="1"/>
</dbReference>
<dbReference type="Gene3D" id="3.30.360.10">
    <property type="entry name" value="Dihydrodipicolinate Reductase, domain 2"/>
    <property type="match status" value="1"/>
</dbReference>
<dbReference type="RefSeq" id="WP_246069727.1">
    <property type="nucleotide sequence ID" value="NZ_BAAAQC010000006.1"/>
</dbReference>
<accession>A0A543PXB5</accession>
<dbReference type="InterPro" id="IPR036291">
    <property type="entry name" value="NAD(P)-bd_dom_sf"/>
</dbReference>
<evidence type="ECO:0000313" key="3">
    <source>
        <dbReference type="Proteomes" id="UP000320085"/>
    </source>
</evidence>
<dbReference type="SUPFAM" id="SSF51735">
    <property type="entry name" value="NAD(P)-binding Rossmann-fold domains"/>
    <property type="match status" value="1"/>
</dbReference>
<proteinExistence type="predicted"/>
<dbReference type="PANTHER" id="PTHR43377">
    <property type="entry name" value="BILIVERDIN REDUCTASE A"/>
    <property type="match status" value="1"/>
</dbReference>
<dbReference type="AlphaFoldDB" id="A0A543PXB5"/>
<gene>
    <name evidence="2" type="ORF">FHX52_1824</name>
</gene>
<dbReference type="Pfam" id="PF01408">
    <property type="entry name" value="GFO_IDH_MocA"/>
    <property type="match status" value="1"/>
</dbReference>
<protein>
    <submittedName>
        <fullName evidence="2">Putative dehydrogenase</fullName>
    </submittedName>
</protein>
<dbReference type="PANTHER" id="PTHR43377:SF1">
    <property type="entry name" value="BILIVERDIN REDUCTASE A"/>
    <property type="match status" value="1"/>
</dbReference>
<dbReference type="InterPro" id="IPR051450">
    <property type="entry name" value="Gfo/Idh/MocA_Oxidoreductases"/>
</dbReference>
<dbReference type="EMBL" id="VFQF01000001">
    <property type="protein sequence ID" value="TQN48681.1"/>
    <property type="molecule type" value="Genomic_DNA"/>
</dbReference>